<dbReference type="PATRIC" id="fig|2064.6.peg.1482"/>
<keyword evidence="2" id="KW-1185">Reference proteome</keyword>
<reference evidence="1 2" key="1">
    <citation type="submission" date="2015-02" db="EMBL/GenBank/DDBJ databases">
        <title>Draft genome sequence of Kitasatospora griseola MF730-N6, a bafilomycin, terpentecin and satosporin producer.</title>
        <authorList>
            <person name="Arens J.C."/>
            <person name="Haltli B."/>
            <person name="Kerr R.G."/>
        </authorList>
    </citation>
    <scope>NUCLEOTIDE SEQUENCE [LARGE SCALE GENOMIC DNA]</scope>
    <source>
        <strain evidence="1 2">MF730-N6</strain>
    </source>
</reference>
<dbReference type="OrthoDB" id="9930571at2"/>
<dbReference type="AlphaFoldDB" id="A0A0D0Q7I2"/>
<proteinExistence type="predicted"/>
<comment type="caution">
    <text evidence="1">The sequence shown here is derived from an EMBL/GenBank/DDBJ whole genome shotgun (WGS) entry which is preliminary data.</text>
</comment>
<dbReference type="STRING" id="2064.TR51_06755"/>
<name>A0A0D0Q7I2_KITGR</name>
<dbReference type="RefSeq" id="WP_043908869.1">
    <property type="nucleotide sequence ID" value="NZ_JXZB01000001.1"/>
</dbReference>
<protein>
    <submittedName>
        <fullName evidence="1">Uncharacterized protein</fullName>
    </submittedName>
</protein>
<evidence type="ECO:0000313" key="1">
    <source>
        <dbReference type="EMBL" id="KIQ67073.1"/>
    </source>
</evidence>
<dbReference type="Proteomes" id="UP000032066">
    <property type="component" value="Unassembled WGS sequence"/>
</dbReference>
<gene>
    <name evidence="1" type="ORF">TR51_06755</name>
</gene>
<dbReference type="EMBL" id="JXZB01000001">
    <property type="protein sequence ID" value="KIQ67073.1"/>
    <property type="molecule type" value="Genomic_DNA"/>
</dbReference>
<sequence>MADDLLQWRAGRFEPRQMPAAGRGVAPWGIWDTTGDDWVRDDGAPLARWDRIGAAEWIDRQRDLTERPMTQQRPA</sequence>
<organism evidence="1 2">
    <name type="scientific">Kitasatospora griseola</name>
    <name type="common">Streptomyces griseolosporeus</name>
    <dbReference type="NCBI Taxonomy" id="2064"/>
    <lineage>
        <taxon>Bacteria</taxon>
        <taxon>Bacillati</taxon>
        <taxon>Actinomycetota</taxon>
        <taxon>Actinomycetes</taxon>
        <taxon>Kitasatosporales</taxon>
        <taxon>Streptomycetaceae</taxon>
        <taxon>Kitasatospora</taxon>
    </lineage>
</organism>
<evidence type="ECO:0000313" key="2">
    <source>
        <dbReference type="Proteomes" id="UP000032066"/>
    </source>
</evidence>
<accession>A0A0D0Q7I2</accession>